<dbReference type="PANTHER" id="PTHR30193">
    <property type="entry name" value="ABC TRANSPORTER PERMEASE PROTEIN"/>
    <property type="match status" value="1"/>
</dbReference>
<dbReference type="CDD" id="cd06261">
    <property type="entry name" value="TM_PBP2"/>
    <property type="match status" value="1"/>
</dbReference>
<feature type="transmembrane region" description="Helical" evidence="7">
    <location>
        <begin position="124"/>
        <end position="144"/>
    </location>
</feature>
<feature type="transmembrane region" description="Helical" evidence="7">
    <location>
        <begin position="30"/>
        <end position="48"/>
    </location>
</feature>
<gene>
    <name evidence="9" type="ORF">K8F61_10695</name>
</gene>
<dbReference type="PROSITE" id="PS50928">
    <property type="entry name" value="ABC_TM1"/>
    <property type="match status" value="1"/>
</dbReference>
<keyword evidence="6 7" id="KW-0472">Membrane</keyword>
<evidence type="ECO:0000256" key="5">
    <source>
        <dbReference type="ARBA" id="ARBA00022989"/>
    </source>
</evidence>
<evidence type="ECO:0000256" key="2">
    <source>
        <dbReference type="ARBA" id="ARBA00022448"/>
    </source>
</evidence>
<comment type="similarity">
    <text evidence="7">Belongs to the binding-protein-dependent transport system permease family.</text>
</comment>
<sequence>MTTTTLVVGEAAARSDGGPPRHRGRSDLRVALVFLLPAAIGMALFFLLPTARGLYLSFTEYSVLGDATWVGTRNYEVLARDPLFWNAVVVTIQYVAINIVVQTAIALGLAVLMHKVATSTFVRGLLLMPYLMANVIAALLWFWLLDYNIGFVNQIIDGLGLPRVAFFGSQEWAIPTQALINTWRHVGYVSLLIFAGLQAIPDDVYEAARIDGAGPVRIFFRIMLPLLRPVLALVLVLTVTGSFQVFDTVAVTTAGGPINATRVLQYYIYEHAFAQQEFGFASAAAVVLFALLALSAFIQMKLLRANESDLA</sequence>
<dbReference type="EMBL" id="CP082781">
    <property type="protein sequence ID" value="UGS25167.1"/>
    <property type="molecule type" value="Genomic_DNA"/>
</dbReference>
<comment type="subcellular location">
    <subcellularLocation>
        <location evidence="1 7">Cell membrane</location>
        <topology evidence="1 7">Multi-pass membrane protein</topology>
    </subcellularLocation>
</comment>
<evidence type="ECO:0000256" key="6">
    <source>
        <dbReference type="ARBA" id="ARBA00023136"/>
    </source>
</evidence>
<organism evidence="9 10">
    <name type="scientific">Microbacterium resistens</name>
    <dbReference type="NCBI Taxonomy" id="156977"/>
    <lineage>
        <taxon>Bacteria</taxon>
        <taxon>Bacillati</taxon>
        <taxon>Actinomycetota</taxon>
        <taxon>Actinomycetes</taxon>
        <taxon>Micrococcales</taxon>
        <taxon>Microbacteriaceae</taxon>
        <taxon>Microbacterium</taxon>
    </lineage>
</organism>
<keyword evidence="2 7" id="KW-0813">Transport</keyword>
<dbReference type="Pfam" id="PF00528">
    <property type="entry name" value="BPD_transp_1"/>
    <property type="match status" value="1"/>
</dbReference>
<evidence type="ECO:0000256" key="1">
    <source>
        <dbReference type="ARBA" id="ARBA00004651"/>
    </source>
</evidence>
<feature type="transmembrane region" description="Helical" evidence="7">
    <location>
        <begin position="83"/>
        <end position="112"/>
    </location>
</feature>
<keyword evidence="5 7" id="KW-1133">Transmembrane helix</keyword>
<keyword evidence="3" id="KW-1003">Cell membrane</keyword>
<evidence type="ECO:0000313" key="9">
    <source>
        <dbReference type="EMBL" id="UGS25167.1"/>
    </source>
</evidence>
<keyword evidence="10" id="KW-1185">Reference proteome</keyword>
<feature type="domain" description="ABC transmembrane type-1" evidence="8">
    <location>
        <begin position="88"/>
        <end position="299"/>
    </location>
</feature>
<dbReference type="InterPro" id="IPR035906">
    <property type="entry name" value="MetI-like_sf"/>
</dbReference>
<evidence type="ECO:0000259" key="8">
    <source>
        <dbReference type="PROSITE" id="PS50928"/>
    </source>
</evidence>
<dbReference type="RefSeq" id="WP_231818995.1">
    <property type="nucleotide sequence ID" value="NZ_CP082781.1"/>
</dbReference>
<protein>
    <submittedName>
        <fullName evidence="9">Sugar ABC transporter permease</fullName>
    </submittedName>
</protein>
<evidence type="ECO:0000313" key="10">
    <source>
        <dbReference type="Proteomes" id="UP001199642"/>
    </source>
</evidence>
<evidence type="ECO:0000256" key="3">
    <source>
        <dbReference type="ARBA" id="ARBA00022475"/>
    </source>
</evidence>
<proteinExistence type="inferred from homology"/>
<keyword evidence="4 7" id="KW-0812">Transmembrane</keyword>
<feature type="transmembrane region" description="Helical" evidence="7">
    <location>
        <begin position="226"/>
        <end position="246"/>
    </location>
</feature>
<dbReference type="Proteomes" id="UP001199642">
    <property type="component" value="Chromosome"/>
</dbReference>
<evidence type="ECO:0000256" key="7">
    <source>
        <dbReference type="RuleBase" id="RU363032"/>
    </source>
</evidence>
<dbReference type="InterPro" id="IPR000515">
    <property type="entry name" value="MetI-like"/>
</dbReference>
<evidence type="ECO:0000256" key="4">
    <source>
        <dbReference type="ARBA" id="ARBA00022692"/>
    </source>
</evidence>
<dbReference type="InterPro" id="IPR051393">
    <property type="entry name" value="ABC_transporter_permease"/>
</dbReference>
<feature type="transmembrane region" description="Helical" evidence="7">
    <location>
        <begin position="278"/>
        <end position="298"/>
    </location>
</feature>
<name>A0ABY3RNH9_9MICO</name>
<dbReference type="SUPFAM" id="SSF161098">
    <property type="entry name" value="MetI-like"/>
    <property type="match status" value="1"/>
</dbReference>
<dbReference type="Gene3D" id="1.10.3720.10">
    <property type="entry name" value="MetI-like"/>
    <property type="match status" value="1"/>
</dbReference>
<accession>A0ABY3RNH9</accession>
<reference evidence="9 10" key="1">
    <citation type="submission" date="2023-01" db="EMBL/GenBank/DDBJ databases">
        <title>Characterization of estradiol degrading bacteria Microbacterium sp. MZT7 and reveal degrading genes through genome analysis.</title>
        <authorList>
            <person name="Hao P."/>
            <person name="Gao Y."/>
        </authorList>
    </citation>
    <scope>NUCLEOTIDE SEQUENCE [LARGE SCALE GENOMIC DNA]</scope>
    <source>
        <strain evidence="9 10">MZT7</strain>
    </source>
</reference>
<dbReference type="PANTHER" id="PTHR30193:SF41">
    <property type="entry name" value="DIACETYLCHITOBIOSE UPTAKE SYSTEM PERMEASE PROTEIN NGCF"/>
    <property type="match status" value="1"/>
</dbReference>